<dbReference type="STRING" id="1797469.A3F08_02955"/>
<sequence>MSKFNYQFFIPIFLLLIIGFFYGINRYKTVSIAKIDENSFKWGIGFNPYPNNVVNDQTLNKTLDRAGELGVNWLRYEIPNYIDNPFVFTDPVINQAQKKGFKLLISFQPTQDYQDFSDSYQAGYEQANKIANHYKNVNYFQLSNEPASGALKPNWPGVDQDSYDIEKYKKIASWLKGAAKGINDANPKAEKIITGHWLHIGFFNLLINDNVDFEIIGWDWHQEDWNLTKVENQGKTYNLLEMLPKLKKDLWITEAGLYRGSLNGEDKQAEYISELAEQVYNSHLFKGFCTFMLYDEAHKQGTEDEGLGIIGLKKSNSSWQLGEKKKAFDAYQDVIKGNK</sequence>
<keyword evidence="1" id="KW-1133">Transmembrane helix</keyword>
<dbReference type="AlphaFoldDB" id="A0A1F5EEE0"/>
<feature type="transmembrane region" description="Helical" evidence="1">
    <location>
        <begin position="6"/>
        <end position="24"/>
    </location>
</feature>
<proteinExistence type="predicted"/>
<comment type="caution">
    <text evidence="2">The sequence shown here is derived from an EMBL/GenBank/DDBJ whole genome shotgun (WGS) entry which is preliminary data.</text>
</comment>
<organism evidence="2 3">
    <name type="scientific">Candidatus Berkelbacteria bacterium RIFCSPHIGHO2_12_FULL_36_9</name>
    <dbReference type="NCBI Taxonomy" id="1797469"/>
    <lineage>
        <taxon>Bacteria</taxon>
        <taxon>Candidatus Berkelbacteria</taxon>
    </lineage>
</organism>
<protein>
    <recommendedName>
        <fullName evidence="4">Glycoside hydrolase family 5 domain-containing protein</fullName>
    </recommendedName>
</protein>
<keyword evidence="1" id="KW-0812">Transmembrane</keyword>
<reference evidence="2 3" key="1">
    <citation type="journal article" date="2016" name="Nat. Commun.">
        <title>Thousands of microbial genomes shed light on interconnected biogeochemical processes in an aquifer system.</title>
        <authorList>
            <person name="Anantharaman K."/>
            <person name="Brown C.T."/>
            <person name="Hug L.A."/>
            <person name="Sharon I."/>
            <person name="Castelle C.J."/>
            <person name="Probst A.J."/>
            <person name="Thomas B.C."/>
            <person name="Singh A."/>
            <person name="Wilkins M.J."/>
            <person name="Karaoz U."/>
            <person name="Brodie E.L."/>
            <person name="Williams K.H."/>
            <person name="Hubbard S.S."/>
            <person name="Banfield J.F."/>
        </authorList>
    </citation>
    <scope>NUCLEOTIDE SEQUENCE [LARGE SCALE GENOMIC DNA]</scope>
</reference>
<name>A0A1F5EEE0_9BACT</name>
<evidence type="ECO:0008006" key="4">
    <source>
        <dbReference type="Google" id="ProtNLM"/>
    </source>
</evidence>
<keyword evidence="1" id="KW-0472">Membrane</keyword>
<evidence type="ECO:0000313" key="3">
    <source>
        <dbReference type="Proteomes" id="UP000176451"/>
    </source>
</evidence>
<dbReference type="SUPFAM" id="SSF51445">
    <property type="entry name" value="(Trans)glycosidases"/>
    <property type="match status" value="1"/>
</dbReference>
<gene>
    <name evidence="2" type="ORF">A3F08_02955</name>
</gene>
<dbReference type="Proteomes" id="UP000176451">
    <property type="component" value="Unassembled WGS sequence"/>
</dbReference>
<dbReference type="InterPro" id="IPR017853">
    <property type="entry name" value="GH"/>
</dbReference>
<evidence type="ECO:0000313" key="2">
    <source>
        <dbReference type="EMBL" id="OGD65735.1"/>
    </source>
</evidence>
<dbReference type="Gene3D" id="3.20.20.80">
    <property type="entry name" value="Glycosidases"/>
    <property type="match status" value="1"/>
</dbReference>
<dbReference type="EMBL" id="MEZV01000053">
    <property type="protein sequence ID" value="OGD65735.1"/>
    <property type="molecule type" value="Genomic_DNA"/>
</dbReference>
<accession>A0A1F5EEE0</accession>
<evidence type="ECO:0000256" key="1">
    <source>
        <dbReference type="SAM" id="Phobius"/>
    </source>
</evidence>